<gene>
    <name evidence="2" type="ORF">PM001_LOCUS9164</name>
</gene>
<reference evidence="2" key="1">
    <citation type="submission" date="2024-01" db="EMBL/GenBank/DDBJ databases">
        <authorList>
            <person name="Webb A."/>
        </authorList>
    </citation>
    <scope>NUCLEOTIDE SEQUENCE</scope>
    <source>
        <strain evidence="2">Pm1</strain>
    </source>
</reference>
<proteinExistence type="predicted"/>
<dbReference type="Proteomes" id="UP001162060">
    <property type="component" value="Unassembled WGS sequence"/>
</dbReference>
<protein>
    <submittedName>
        <fullName evidence="2">Uncharacterized protein</fullName>
    </submittedName>
</protein>
<feature type="region of interest" description="Disordered" evidence="1">
    <location>
        <begin position="1"/>
        <end position="33"/>
    </location>
</feature>
<organism evidence="2 3">
    <name type="scientific">Peronospora matthiolae</name>
    <dbReference type="NCBI Taxonomy" id="2874970"/>
    <lineage>
        <taxon>Eukaryota</taxon>
        <taxon>Sar</taxon>
        <taxon>Stramenopiles</taxon>
        <taxon>Oomycota</taxon>
        <taxon>Peronosporomycetes</taxon>
        <taxon>Peronosporales</taxon>
        <taxon>Peronosporaceae</taxon>
        <taxon>Peronospora</taxon>
    </lineage>
</organism>
<evidence type="ECO:0000256" key="1">
    <source>
        <dbReference type="SAM" id="MobiDB-lite"/>
    </source>
</evidence>
<evidence type="ECO:0000313" key="2">
    <source>
        <dbReference type="EMBL" id="CAK7924014.1"/>
    </source>
</evidence>
<dbReference type="AlphaFoldDB" id="A0AAV1TSM1"/>
<comment type="caution">
    <text evidence="2">The sequence shown here is derived from an EMBL/GenBank/DDBJ whole genome shotgun (WGS) entry which is preliminary data.</text>
</comment>
<evidence type="ECO:0000313" key="3">
    <source>
        <dbReference type="Proteomes" id="UP001162060"/>
    </source>
</evidence>
<name>A0AAV1TSM1_9STRA</name>
<sequence>MDDALRRGIFGSSDESDEPSPKQKALEVARLGR</sequence>
<dbReference type="EMBL" id="CAKLBY020000071">
    <property type="protein sequence ID" value="CAK7924014.1"/>
    <property type="molecule type" value="Genomic_DNA"/>
</dbReference>
<accession>A0AAV1TSM1</accession>